<dbReference type="Proteomes" id="UP000178885">
    <property type="component" value="Unassembled WGS sequence"/>
</dbReference>
<dbReference type="InterPro" id="IPR041049">
    <property type="entry name" value="DUF5615"/>
</dbReference>
<gene>
    <name evidence="2" type="ORF">A2151_01215</name>
</gene>
<proteinExistence type="predicted"/>
<protein>
    <recommendedName>
        <fullName evidence="1">DUF5615 domain-containing protein</fullName>
    </recommendedName>
</protein>
<reference evidence="2 3" key="1">
    <citation type="journal article" date="2016" name="Nat. Commun.">
        <title>Thousands of microbial genomes shed light on interconnected biogeochemical processes in an aquifer system.</title>
        <authorList>
            <person name="Anantharaman K."/>
            <person name="Brown C.T."/>
            <person name="Hug L.A."/>
            <person name="Sharon I."/>
            <person name="Castelle C.J."/>
            <person name="Probst A.J."/>
            <person name="Thomas B.C."/>
            <person name="Singh A."/>
            <person name="Wilkins M.J."/>
            <person name="Karaoz U."/>
            <person name="Brodie E.L."/>
            <person name="Williams K.H."/>
            <person name="Hubbard S.S."/>
            <person name="Banfield J.F."/>
        </authorList>
    </citation>
    <scope>NUCLEOTIDE SEQUENCE [LARGE SCALE GENOMIC DNA]</scope>
</reference>
<accession>A0A1F6TRU7</accession>
<organism evidence="2 3">
    <name type="scientific">Candidatus Muproteobacteria bacterium RBG_16_65_34</name>
    <dbReference type="NCBI Taxonomy" id="1817760"/>
    <lineage>
        <taxon>Bacteria</taxon>
        <taxon>Pseudomonadati</taxon>
        <taxon>Pseudomonadota</taxon>
        <taxon>Candidatus Muproteobacteria</taxon>
    </lineage>
</organism>
<feature type="domain" description="DUF5615" evidence="1">
    <location>
        <begin position="1"/>
        <end position="74"/>
    </location>
</feature>
<evidence type="ECO:0000313" key="2">
    <source>
        <dbReference type="EMBL" id="OGI47792.1"/>
    </source>
</evidence>
<evidence type="ECO:0000259" key="1">
    <source>
        <dbReference type="Pfam" id="PF18480"/>
    </source>
</evidence>
<comment type="caution">
    <text evidence="2">The sequence shown here is derived from an EMBL/GenBank/DDBJ whole genome shotgun (WGS) entry which is preliminary data.</text>
</comment>
<dbReference type="STRING" id="1817760.A2151_01215"/>
<name>A0A1F6TRU7_9PROT</name>
<evidence type="ECO:0000313" key="3">
    <source>
        <dbReference type="Proteomes" id="UP000178885"/>
    </source>
</evidence>
<sequence>MKVLLDECVDRRFAQAIGGHFVRTVPQMGWQGLKNGRLLALAEKEFEVLVTTDRNLSFQQHLPKFDIAVIVLEARSNRLADLLPLAPKLLTLLPGVKRGVVRRVMGNG</sequence>
<dbReference type="EMBL" id="MFSU01000046">
    <property type="protein sequence ID" value="OGI47792.1"/>
    <property type="molecule type" value="Genomic_DNA"/>
</dbReference>
<dbReference type="AlphaFoldDB" id="A0A1F6TRU7"/>
<dbReference type="Pfam" id="PF18480">
    <property type="entry name" value="DUF5615"/>
    <property type="match status" value="1"/>
</dbReference>